<sequence>MDKSRWKSSALKCKTYLVIECASLQTPQTRAAIMGATKKIFQKEIQRKLSNDVNKIINIQNPDLERKKVKHLIKETAQQISLREETAKKLNISLKKQLSKSH</sequence>
<evidence type="ECO:0000313" key="1">
    <source>
        <dbReference type="EMBL" id="KAK9696475.1"/>
    </source>
</evidence>
<protein>
    <submittedName>
        <fullName evidence="1">Uncharacterized protein</fullName>
    </submittedName>
</protein>
<dbReference type="AlphaFoldDB" id="A0AAW1J182"/>
<dbReference type="EMBL" id="JASPKY010000450">
    <property type="protein sequence ID" value="KAK9696475.1"/>
    <property type="molecule type" value="Genomic_DNA"/>
</dbReference>
<reference evidence="1 2" key="1">
    <citation type="journal article" date="2024" name="BMC Genomics">
        <title>De novo assembly and annotation of Popillia japonica's genome with initial clues to its potential as an invasive pest.</title>
        <authorList>
            <person name="Cucini C."/>
            <person name="Boschi S."/>
            <person name="Funari R."/>
            <person name="Cardaioli E."/>
            <person name="Iannotti N."/>
            <person name="Marturano G."/>
            <person name="Paoli F."/>
            <person name="Bruttini M."/>
            <person name="Carapelli A."/>
            <person name="Frati F."/>
            <person name="Nardi F."/>
        </authorList>
    </citation>
    <scope>NUCLEOTIDE SEQUENCE [LARGE SCALE GENOMIC DNA]</scope>
    <source>
        <strain evidence="1">DMR45628</strain>
    </source>
</reference>
<organism evidence="1 2">
    <name type="scientific">Popillia japonica</name>
    <name type="common">Japanese beetle</name>
    <dbReference type="NCBI Taxonomy" id="7064"/>
    <lineage>
        <taxon>Eukaryota</taxon>
        <taxon>Metazoa</taxon>
        <taxon>Ecdysozoa</taxon>
        <taxon>Arthropoda</taxon>
        <taxon>Hexapoda</taxon>
        <taxon>Insecta</taxon>
        <taxon>Pterygota</taxon>
        <taxon>Neoptera</taxon>
        <taxon>Endopterygota</taxon>
        <taxon>Coleoptera</taxon>
        <taxon>Polyphaga</taxon>
        <taxon>Scarabaeiformia</taxon>
        <taxon>Scarabaeidae</taxon>
        <taxon>Rutelinae</taxon>
        <taxon>Popillia</taxon>
    </lineage>
</organism>
<comment type="caution">
    <text evidence="1">The sequence shown here is derived from an EMBL/GenBank/DDBJ whole genome shotgun (WGS) entry which is preliminary data.</text>
</comment>
<gene>
    <name evidence="1" type="ORF">QE152_g31879</name>
</gene>
<proteinExistence type="predicted"/>
<keyword evidence="2" id="KW-1185">Reference proteome</keyword>
<accession>A0AAW1J182</accession>
<name>A0AAW1J182_POPJA</name>
<dbReference type="Proteomes" id="UP001458880">
    <property type="component" value="Unassembled WGS sequence"/>
</dbReference>
<evidence type="ECO:0000313" key="2">
    <source>
        <dbReference type="Proteomes" id="UP001458880"/>
    </source>
</evidence>